<feature type="domain" description="Uracil-DNA glycosylase-like" evidence="1">
    <location>
        <begin position="36"/>
        <end position="194"/>
    </location>
</feature>
<proteinExistence type="predicted"/>
<dbReference type="SUPFAM" id="SSF52141">
    <property type="entry name" value="Uracil-DNA glycosylase-like"/>
    <property type="match status" value="1"/>
</dbReference>
<evidence type="ECO:0000313" key="3">
    <source>
        <dbReference type="Proteomes" id="UP001296967"/>
    </source>
</evidence>
<evidence type="ECO:0000259" key="1">
    <source>
        <dbReference type="SMART" id="SM00986"/>
    </source>
</evidence>
<protein>
    <submittedName>
        <fullName evidence="2">DNA-deoxyinosine glycosylase</fullName>
    </submittedName>
</protein>
<dbReference type="CDD" id="cd10032">
    <property type="entry name" value="UDG-F6_HDG"/>
    <property type="match status" value="1"/>
</dbReference>
<dbReference type="SMART" id="SM00987">
    <property type="entry name" value="UreE_C"/>
    <property type="match status" value="1"/>
</dbReference>
<dbReference type="SMART" id="SM00986">
    <property type="entry name" value="UDG"/>
    <property type="match status" value="1"/>
</dbReference>
<keyword evidence="3" id="KW-1185">Reference proteome</keyword>
<name>A0AAJ0ULN1_HALSE</name>
<dbReference type="Proteomes" id="UP001296967">
    <property type="component" value="Unassembled WGS sequence"/>
</dbReference>
<dbReference type="InterPro" id="IPR005122">
    <property type="entry name" value="Uracil-DNA_glycosylase-like"/>
</dbReference>
<dbReference type="InterPro" id="IPR036895">
    <property type="entry name" value="Uracil-DNA_glycosylase-like_sf"/>
</dbReference>
<evidence type="ECO:0000313" key="2">
    <source>
        <dbReference type="EMBL" id="MBK5932242.1"/>
    </source>
</evidence>
<sequence>MQCVLVPVIGSRKVAKVQTADAVINTAESELKTAFPPIVAPDARLLILGSMPGEASLRQQQYYGHPRNAFWPIMGALLGIPPQADYDVRCAALQAHRIALWDVIAACARPGSLDQAIRSETVRVNDFAAFFALAPSVDHLLFNGGTAEREYRRRVLPTLPARYRQMTTHRLPSTSPANAGLRFEQKLAAWRQRLEWLAG</sequence>
<organism evidence="2 3">
    <name type="scientific">Halochromatium salexigens</name>
    <name type="common">Chromatium salexigens</name>
    <dbReference type="NCBI Taxonomy" id="49447"/>
    <lineage>
        <taxon>Bacteria</taxon>
        <taxon>Pseudomonadati</taxon>
        <taxon>Pseudomonadota</taxon>
        <taxon>Gammaproteobacteria</taxon>
        <taxon>Chromatiales</taxon>
        <taxon>Chromatiaceae</taxon>
        <taxon>Halochromatium</taxon>
    </lineage>
</organism>
<dbReference type="Gene3D" id="3.40.470.10">
    <property type="entry name" value="Uracil-DNA glycosylase-like domain"/>
    <property type="match status" value="1"/>
</dbReference>
<reference evidence="2" key="2">
    <citation type="journal article" date="2020" name="Microorganisms">
        <title>Osmotic Adaptation and Compatible Solute Biosynthesis of Phototrophic Bacteria as Revealed from Genome Analyses.</title>
        <authorList>
            <person name="Imhoff J.F."/>
            <person name="Rahn T."/>
            <person name="Kunzel S."/>
            <person name="Keller A."/>
            <person name="Neulinger S.C."/>
        </authorList>
    </citation>
    <scope>NUCLEOTIDE SEQUENCE</scope>
    <source>
        <strain evidence="2">DSM 4395</strain>
    </source>
</reference>
<dbReference type="AlphaFoldDB" id="A0AAJ0ULN1"/>
<accession>A0AAJ0ULN1</accession>
<dbReference type="EMBL" id="NHSF01000083">
    <property type="protein sequence ID" value="MBK5932242.1"/>
    <property type="molecule type" value="Genomic_DNA"/>
</dbReference>
<dbReference type="NCBIfam" id="TIGR04274">
    <property type="entry name" value="hypoxanDNAglyco"/>
    <property type="match status" value="1"/>
</dbReference>
<comment type="caution">
    <text evidence="2">The sequence shown here is derived from an EMBL/GenBank/DDBJ whole genome shotgun (WGS) entry which is preliminary data.</text>
</comment>
<reference evidence="2" key="1">
    <citation type="submission" date="2017-05" db="EMBL/GenBank/DDBJ databases">
        <authorList>
            <person name="Imhoff J.F."/>
            <person name="Rahn T."/>
            <person name="Kuenzel S."/>
            <person name="Neulinger S.C."/>
        </authorList>
    </citation>
    <scope>NUCLEOTIDE SEQUENCE</scope>
    <source>
        <strain evidence="2">DSM 4395</strain>
    </source>
</reference>
<dbReference type="InterPro" id="IPR026353">
    <property type="entry name" value="Hypoxan-DNA_Glyclase"/>
</dbReference>
<dbReference type="Pfam" id="PF03167">
    <property type="entry name" value="UDG"/>
    <property type="match status" value="1"/>
</dbReference>
<gene>
    <name evidence="2" type="ORF">CCR82_17300</name>
</gene>